<evidence type="ECO:0000313" key="17">
    <source>
        <dbReference type="EMBL" id="ADP77693.1"/>
    </source>
</evidence>
<comment type="catalytic activity">
    <reaction evidence="14">
        <text>(R)-mevalonate + ATP = (R)-5-phosphomevalonate + ADP + H(+)</text>
        <dbReference type="Rhea" id="RHEA:17065"/>
        <dbReference type="ChEBI" id="CHEBI:15378"/>
        <dbReference type="ChEBI" id="CHEBI:30616"/>
        <dbReference type="ChEBI" id="CHEBI:36464"/>
        <dbReference type="ChEBI" id="CHEBI:58146"/>
        <dbReference type="ChEBI" id="CHEBI:456216"/>
        <dbReference type="EC" id="2.7.1.36"/>
    </reaction>
</comment>
<comment type="subcellular location">
    <subcellularLocation>
        <location evidence="1 14">Cytoplasm</location>
    </subcellularLocation>
</comment>
<dbReference type="Gene3D" id="3.30.230.10">
    <property type="match status" value="1"/>
</dbReference>
<evidence type="ECO:0000313" key="18">
    <source>
        <dbReference type="Proteomes" id="UP000002315"/>
    </source>
</evidence>
<dbReference type="Proteomes" id="UP000002315">
    <property type="component" value="Chromosome"/>
</dbReference>
<dbReference type="InterPro" id="IPR006204">
    <property type="entry name" value="GHMP_kinase_N_dom"/>
</dbReference>
<dbReference type="KEGG" id="mfv:Mfer_0895"/>
<reference evidence="17 18" key="1">
    <citation type="journal article" date="2010" name="Stand. Genomic Sci.">
        <title>Complete genome sequence of Methanothermus fervidus type strain (V24S).</title>
        <authorList>
            <person name="Anderson I."/>
            <person name="Djao O.D."/>
            <person name="Misra M."/>
            <person name="Chertkov O."/>
            <person name="Nolan M."/>
            <person name="Lucas S."/>
            <person name="Lapidus A."/>
            <person name="Del Rio T.G."/>
            <person name="Tice H."/>
            <person name="Cheng J.F."/>
            <person name="Tapia R."/>
            <person name="Han C."/>
            <person name="Goodwin L."/>
            <person name="Pitluck S."/>
            <person name="Liolios K."/>
            <person name="Ivanova N."/>
            <person name="Mavromatis K."/>
            <person name="Mikhailova N."/>
            <person name="Pati A."/>
            <person name="Brambilla E."/>
            <person name="Chen A."/>
            <person name="Palaniappan K."/>
            <person name="Land M."/>
            <person name="Hauser L."/>
            <person name="Chang Y.J."/>
            <person name="Jeffries C.D."/>
            <person name="Sikorski J."/>
            <person name="Spring S."/>
            <person name="Rohde M."/>
            <person name="Eichinger K."/>
            <person name="Huber H."/>
            <person name="Wirth R."/>
            <person name="Goker M."/>
            <person name="Detter J.C."/>
            <person name="Woyke T."/>
            <person name="Bristow J."/>
            <person name="Eisen J.A."/>
            <person name="Markowitz V."/>
            <person name="Hugenholtz P."/>
            <person name="Klenk H.P."/>
            <person name="Kyrpides N.C."/>
        </authorList>
    </citation>
    <scope>NUCLEOTIDE SEQUENCE [LARGE SCALE GENOMIC DNA]</scope>
    <source>
        <strain evidence="18">ATCC 43054 / DSM 2088 / JCM 10308 / V24 S</strain>
    </source>
</reference>
<dbReference type="InterPro" id="IPR022937">
    <property type="entry name" value="Mevalonate_kinase_arc"/>
</dbReference>
<dbReference type="SUPFAM" id="SSF55060">
    <property type="entry name" value="GHMP Kinase, C-terminal domain"/>
    <property type="match status" value="1"/>
</dbReference>
<comment type="cofactor">
    <cofactor evidence="14">
        <name>Mg(2+)</name>
        <dbReference type="ChEBI" id="CHEBI:18420"/>
    </cofactor>
</comment>
<dbReference type="SUPFAM" id="SSF54211">
    <property type="entry name" value="Ribosomal protein S5 domain 2-like"/>
    <property type="match status" value="1"/>
</dbReference>
<dbReference type="GO" id="GO:0004496">
    <property type="term" value="F:mevalonate kinase activity"/>
    <property type="evidence" value="ECO:0007669"/>
    <property type="project" value="UniProtKB-UniRule"/>
</dbReference>
<keyword evidence="4 14" id="KW-0963">Cytoplasm</keyword>
<evidence type="ECO:0000256" key="2">
    <source>
        <dbReference type="ARBA" id="ARBA00006495"/>
    </source>
</evidence>
<dbReference type="PROSITE" id="PS00627">
    <property type="entry name" value="GHMP_KINASES_ATP"/>
    <property type="match status" value="1"/>
</dbReference>
<evidence type="ECO:0000256" key="6">
    <source>
        <dbReference type="ARBA" id="ARBA00022679"/>
    </source>
</evidence>
<comment type="pathway">
    <text evidence="13 14">Isoprenoid biosynthesis; isopentenyl diphosphate biosynthesis via mevalonate pathway; isopentenyl diphosphate from (R)-mevalonate: step 1/3.</text>
</comment>
<evidence type="ECO:0000259" key="15">
    <source>
        <dbReference type="Pfam" id="PF00288"/>
    </source>
</evidence>
<evidence type="ECO:0000259" key="16">
    <source>
        <dbReference type="Pfam" id="PF08544"/>
    </source>
</evidence>
<dbReference type="PRINTS" id="PR00959">
    <property type="entry name" value="MEVGALKINASE"/>
</dbReference>
<evidence type="ECO:0000256" key="8">
    <source>
        <dbReference type="ARBA" id="ARBA00022777"/>
    </source>
</evidence>
<evidence type="ECO:0000256" key="14">
    <source>
        <dbReference type="HAMAP-Rule" id="MF_00217"/>
    </source>
</evidence>
<evidence type="ECO:0000256" key="5">
    <source>
        <dbReference type="ARBA" id="ARBA00022516"/>
    </source>
</evidence>
<evidence type="ECO:0000256" key="9">
    <source>
        <dbReference type="ARBA" id="ARBA00022840"/>
    </source>
</evidence>
<dbReference type="EMBL" id="CP002278">
    <property type="protein sequence ID" value="ADP77693.1"/>
    <property type="molecule type" value="Genomic_DNA"/>
</dbReference>
<evidence type="ECO:0000256" key="12">
    <source>
        <dbReference type="ARBA" id="ARBA00023229"/>
    </source>
</evidence>
<dbReference type="Pfam" id="PF08544">
    <property type="entry name" value="GHMP_kinases_C"/>
    <property type="match status" value="1"/>
</dbReference>
<dbReference type="GO" id="GO:0005829">
    <property type="term" value="C:cytosol"/>
    <property type="evidence" value="ECO:0007669"/>
    <property type="project" value="TreeGrafter"/>
</dbReference>
<evidence type="ECO:0000256" key="11">
    <source>
        <dbReference type="ARBA" id="ARBA00023098"/>
    </source>
</evidence>
<keyword evidence="10 14" id="KW-0460">Magnesium</keyword>
<keyword evidence="18" id="KW-1185">Reference proteome</keyword>
<keyword evidence="8 14" id="KW-0418">Kinase</keyword>
<dbReference type="InterPro" id="IPR020568">
    <property type="entry name" value="Ribosomal_Su5_D2-typ_SF"/>
</dbReference>
<dbReference type="PANTHER" id="PTHR43290">
    <property type="entry name" value="MEVALONATE KINASE"/>
    <property type="match status" value="1"/>
</dbReference>
<keyword evidence="7 14" id="KW-0547">Nucleotide-binding</keyword>
<dbReference type="InterPro" id="IPR013750">
    <property type="entry name" value="GHMP_kinase_C_dom"/>
</dbReference>
<dbReference type="InterPro" id="IPR006203">
    <property type="entry name" value="GHMP_knse_ATP-bd_CS"/>
</dbReference>
<dbReference type="InterPro" id="IPR006205">
    <property type="entry name" value="Mev_gal_kin"/>
</dbReference>
<evidence type="ECO:0000256" key="7">
    <source>
        <dbReference type="ARBA" id="ARBA00022741"/>
    </source>
</evidence>
<proteinExistence type="inferred from homology"/>
<dbReference type="GO" id="GO:0005524">
    <property type="term" value="F:ATP binding"/>
    <property type="evidence" value="ECO:0007669"/>
    <property type="project" value="UniProtKB-UniRule"/>
</dbReference>
<comment type="subunit">
    <text evidence="14">Homodimer.</text>
</comment>
<evidence type="ECO:0000256" key="1">
    <source>
        <dbReference type="ARBA" id="ARBA00004496"/>
    </source>
</evidence>
<dbReference type="InterPro" id="IPR014721">
    <property type="entry name" value="Ribsml_uS5_D2-typ_fold_subgr"/>
</dbReference>
<dbReference type="UniPathway" id="UPA00057">
    <property type="reaction ID" value="UER00098"/>
</dbReference>
<feature type="domain" description="GHMP kinase C-terminal" evidence="16">
    <location>
        <begin position="224"/>
        <end position="300"/>
    </location>
</feature>
<dbReference type="EC" id="2.7.1.36" evidence="3 14"/>
<keyword evidence="12 14" id="KW-0414">Isoprene biosynthesis</keyword>
<keyword evidence="5 14" id="KW-0444">Lipid biosynthesis</keyword>
<dbReference type="NCBIfam" id="TIGR00549">
    <property type="entry name" value="mevalon_kin"/>
    <property type="match status" value="1"/>
</dbReference>
<dbReference type="InterPro" id="IPR036554">
    <property type="entry name" value="GHMP_kinase_C_sf"/>
</dbReference>
<name>E3GZG1_METFV</name>
<evidence type="ECO:0000256" key="10">
    <source>
        <dbReference type="ARBA" id="ARBA00022842"/>
    </source>
</evidence>
<protein>
    <recommendedName>
        <fullName evidence="3 14">Mevalonate kinase</fullName>
        <shortName evidence="14">MK</shortName>
        <shortName evidence="14">MVK</shortName>
        <ecNumber evidence="3 14">2.7.1.36</ecNumber>
    </recommendedName>
</protein>
<dbReference type="HAMAP" id="MF_00217">
    <property type="entry name" value="Mevalonate_kinase"/>
    <property type="match status" value="1"/>
</dbReference>
<evidence type="ECO:0000256" key="4">
    <source>
        <dbReference type="ARBA" id="ARBA00022490"/>
    </source>
</evidence>
<organism evidence="17 18">
    <name type="scientific">Methanothermus fervidus (strain ATCC 43054 / DSM 2088 / JCM 10308 / V24 S)</name>
    <dbReference type="NCBI Taxonomy" id="523846"/>
    <lineage>
        <taxon>Archaea</taxon>
        <taxon>Methanobacteriati</taxon>
        <taxon>Methanobacteriota</taxon>
        <taxon>Methanomada group</taxon>
        <taxon>Methanobacteria</taxon>
        <taxon>Methanobacteriales</taxon>
        <taxon>Methanothermaceae</taxon>
        <taxon>Methanothermus</taxon>
    </lineage>
</organism>
<dbReference type="Pfam" id="PF00288">
    <property type="entry name" value="GHMP_kinases_N"/>
    <property type="match status" value="1"/>
</dbReference>
<sequence>MHSVASAPNKIILFGEHAVVYKKPAIAVAINKRAKVSIKNTKKDSTIIKCNDIGLHANINPKTYNIEFLEGKKGILNYILEVLKSHHDNSPIKIDISLEVPLGIGLGSSAAITVALIAALHNYHEKVIDKSSLSKKAHEIELKVQGAASPLDTAVSTYGGMIYLKDSNIEYIKPNIEGSFIVAYTPKPADTKKMVSLVKKKLEKYPNIVGNIIDTIGNVTKTAYELIKEGKFEKIGELMNINHGLLDSIGVSSSELSQMVYSARNAGALGSKITGAGGSGSIIAYCINNEDKVLNTLKSQWDAFKTKFSKDGVIIH</sequence>
<dbReference type="GO" id="GO:0019287">
    <property type="term" value="P:isopentenyl diphosphate biosynthetic process, mevalonate pathway"/>
    <property type="evidence" value="ECO:0007669"/>
    <property type="project" value="UniProtKB-UniRule"/>
</dbReference>
<dbReference type="PANTHER" id="PTHR43290:SF2">
    <property type="entry name" value="MEVALONATE KINASE"/>
    <property type="match status" value="1"/>
</dbReference>
<evidence type="ECO:0000256" key="3">
    <source>
        <dbReference type="ARBA" id="ARBA00012103"/>
    </source>
</evidence>
<evidence type="ECO:0000256" key="13">
    <source>
        <dbReference type="ARBA" id="ARBA00029438"/>
    </source>
</evidence>
<dbReference type="Gene3D" id="3.30.70.890">
    <property type="entry name" value="GHMP kinase, C-terminal domain"/>
    <property type="match status" value="1"/>
</dbReference>
<dbReference type="HOGENOM" id="CLU_017814_0_0_2"/>
<feature type="binding site" evidence="14">
    <location>
        <begin position="101"/>
        <end position="111"/>
    </location>
    <ligand>
        <name>ATP</name>
        <dbReference type="ChEBI" id="CHEBI:30616"/>
    </ligand>
</feature>
<comment type="function">
    <text evidence="14">Catalyzes the phosphorylation of (R)-mevalonate (MVA) to (R)-mevalonate 5-phosphate (MVAP). Functions in the mevalonate (MVA) pathway leading to isopentenyl diphosphate (IPP), a key precursor for the biosynthesis of isoprenoid compounds such as archaeal membrane lipids.</text>
</comment>
<dbReference type="GO" id="GO:0000287">
    <property type="term" value="F:magnesium ion binding"/>
    <property type="evidence" value="ECO:0007669"/>
    <property type="project" value="UniProtKB-UniRule"/>
</dbReference>
<accession>E3GZG1</accession>
<dbReference type="AlphaFoldDB" id="E3GZG1"/>
<dbReference type="OrthoDB" id="19001at2157"/>
<dbReference type="STRING" id="523846.Mfer_0895"/>
<keyword evidence="9 14" id="KW-0067">ATP-binding</keyword>
<feature type="domain" description="GHMP kinase N-terminal" evidence="15">
    <location>
        <begin position="78"/>
        <end position="160"/>
    </location>
</feature>
<feature type="active site" description="Proton acceptor" evidence="14">
    <location>
        <position position="152"/>
    </location>
</feature>
<keyword evidence="6 14" id="KW-0808">Transferase</keyword>
<comment type="similarity">
    <text evidence="2 14">Belongs to the GHMP kinase family. Mevalonate kinase subfamily.</text>
</comment>
<gene>
    <name evidence="14" type="primary">mvk</name>
    <name evidence="17" type="ordered locus">Mfer_0895</name>
</gene>
<keyword evidence="11 14" id="KW-0443">Lipid metabolism</keyword>